<dbReference type="EMBL" id="VSSQ01084209">
    <property type="protein sequence ID" value="MPN32285.1"/>
    <property type="molecule type" value="Genomic_DNA"/>
</dbReference>
<name>A0A645GZP9_9ZZZZ</name>
<comment type="caution">
    <text evidence="1">The sequence shown here is derived from an EMBL/GenBank/DDBJ whole genome shotgun (WGS) entry which is preliminary data.</text>
</comment>
<organism evidence="1">
    <name type="scientific">bioreactor metagenome</name>
    <dbReference type="NCBI Taxonomy" id="1076179"/>
    <lineage>
        <taxon>unclassified sequences</taxon>
        <taxon>metagenomes</taxon>
        <taxon>ecological metagenomes</taxon>
    </lineage>
</organism>
<accession>A0A645GZP9</accession>
<proteinExistence type="predicted"/>
<reference evidence="1" key="1">
    <citation type="submission" date="2019-08" db="EMBL/GenBank/DDBJ databases">
        <authorList>
            <person name="Kucharzyk K."/>
            <person name="Murdoch R.W."/>
            <person name="Higgins S."/>
            <person name="Loffler F."/>
        </authorList>
    </citation>
    <scope>NUCLEOTIDE SEQUENCE</scope>
</reference>
<gene>
    <name evidence="1" type="ORF">SDC9_179763</name>
</gene>
<sequence>MTGFFMKHGHVNGGNVAEADQLHITLAQFFPVHGMNHIHSAVTTADAKNQVHFGIQPGLLAIRCPFCQVDLDSWSGRFTKLGIWHCLDPNAGLFQKPDCKIYFGRIISRHGR</sequence>
<protein>
    <submittedName>
        <fullName evidence="1">Uncharacterized protein</fullName>
    </submittedName>
</protein>
<evidence type="ECO:0000313" key="1">
    <source>
        <dbReference type="EMBL" id="MPN32285.1"/>
    </source>
</evidence>
<dbReference type="AlphaFoldDB" id="A0A645GZP9"/>